<reference evidence="9" key="1">
    <citation type="submission" date="2019-03" db="EMBL/GenBank/DDBJ databases">
        <title>Improved annotation for the trematode Fasciola hepatica.</title>
        <authorList>
            <person name="Choi Y.-J."/>
            <person name="Martin J."/>
            <person name="Mitreva M."/>
        </authorList>
    </citation>
    <scope>NUCLEOTIDE SEQUENCE [LARGE SCALE GENOMIC DNA]</scope>
</reference>
<dbReference type="SMART" id="SM00320">
    <property type="entry name" value="WD40"/>
    <property type="match status" value="2"/>
</dbReference>
<name>A0A4E0R835_FASHE</name>
<evidence type="ECO:0000313" key="9">
    <source>
        <dbReference type="EMBL" id="THD21901.1"/>
    </source>
</evidence>
<evidence type="ECO:0000256" key="5">
    <source>
        <dbReference type="ARBA" id="ARBA00023306"/>
    </source>
</evidence>
<feature type="region of interest" description="Disordered" evidence="6">
    <location>
        <begin position="819"/>
        <end position="848"/>
    </location>
</feature>
<dbReference type="InterPro" id="IPR024977">
    <property type="entry name" value="Apc4-like_WD40_dom"/>
</dbReference>
<dbReference type="SUPFAM" id="SSF50978">
    <property type="entry name" value="WD40 repeat-like"/>
    <property type="match status" value="1"/>
</dbReference>
<keyword evidence="10" id="KW-1185">Reference proteome</keyword>
<evidence type="ECO:0000313" key="10">
    <source>
        <dbReference type="Proteomes" id="UP000230066"/>
    </source>
</evidence>
<dbReference type="GO" id="GO:0034399">
    <property type="term" value="C:nuclear periphery"/>
    <property type="evidence" value="ECO:0007669"/>
    <property type="project" value="TreeGrafter"/>
</dbReference>
<comment type="caution">
    <text evidence="9">The sequence shown here is derived from an EMBL/GenBank/DDBJ whole genome shotgun (WGS) entry which is preliminary data.</text>
</comment>
<evidence type="ECO:0000256" key="4">
    <source>
        <dbReference type="ARBA" id="ARBA00022786"/>
    </source>
</evidence>
<dbReference type="InterPro" id="IPR036322">
    <property type="entry name" value="WD40_repeat_dom_sf"/>
</dbReference>
<keyword evidence="5" id="KW-0131">Cell cycle</keyword>
<dbReference type="GO" id="GO:0051301">
    <property type="term" value="P:cell division"/>
    <property type="evidence" value="ECO:0007669"/>
    <property type="project" value="UniProtKB-KW"/>
</dbReference>
<dbReference type="AlphaFoldDB" id="A0A4E0R835"/>
<gene>
    <name evidence="9" type="ORF">D915_007340</name>
</gene>
<evidence type="ECO:0000256" key="1">
    <source>
        <dbReference type="ARBA" id="ARBA00016067"/>
    </source>
</evidence>
<dbReference type="Proteomes" id="UP000230066">
    <property type="component" value="Unassembled WGS sequence"/>
</dbReference>
<feature type="domain" description="Anaphase-promoting complex subunit 4 long" evidence="8">
    <location>
        <begin position="256"/>
        <end position="448"/>
    </location>
</feature>
<organism evidence="9 10">
    <name type="scientific">Fasciola hepatica</name>
    <name type="common">Liver fluke</name>
    <dbReference type="NCBI Taxonomy" id="6192"/>
    <lineage>
        <taxon>Eukaryota</taxon>
        <taxon>Metazoa</taxon>
        <taxon>Spiralia</taxon>
        <taxon>Lophotrochozoa</taxon>
        <taxon>Platyhelminthes</taxon>
        <taxon>Trematoda</taxon>
        <taxon>Digenea</taxon>
        <taxon>Plagiorchiida</taxon>
        <taxon>Echinostomata</taxon>
        <taxon>Echinostomatoidea</taxon>
        <taxon>Fasciolidae</taxon>
        <taxon>Fasciola</taxon>
    </lineage>
</organism>
<dbReference type="Pfam" id="PF12896">
    <property type="entry name" value="ANAPC4"/>
    <property type="match status" value="1"/>
</dbReference>
<dbReference type="InterPro" id="IPR024789">
    <property type="entry name" value="APC4"/>
</dbReference>
<keyword evidence="4" id="KW-0833">Ubl conjugation pathway</keyword>
<sequence length="848" mass="95477">MGNWMFNRTATENSLLNVKVASMVGDFSYCSAQTKQVSKHKISSCSWSPKTDLIALGTETGDVSVHRYKLSCIWESAHSDLGSVVCLAWRPDGQSLCAGHISGTIHLYLTNDGFIYHTITLGAPITHLVWVGQEMPPKSVPGTNAVSFFPDLNALTMFSSDTNFTSSDTFKLSQLLANVDESLTILTVLCDGIVYMYGCGTFHIARWRLQPKFCSDPSQIMVLRCQFSSCLQFMWILYGCTDHNDGTYCMELQQIPCTGLTRYAQQLLTLSVQNSSVRVCKLLLDWSFSQICVSWEDMILEVDAKFTKYGRDRLAQNKDWSLSVELLEFILFGNCPFGLRKFLVEDWTAPNLKRTGTATLKAYESIKTICFQQLQLLLQRLLFHASELLGCIRDTSSYAQFKIPVSQLIRLCSTTGAVLQKTQELYLVIEKSVAHLRAFFKWLYVAIPGLSGRYVPDDFPRVTPTERELVIDFITNYLQPVFVQGELQSYHVDLVEQYIRSGEVHKPLESVVEHTLTEDRERAKLRELINLTTEQLLSEKFPVGMFHFDSKVTLADLIKKNLQNDIDAVFQAQVTGNFSRGCVHFDQMKSLFLCRSGFTDSPLTETVVAFHALARPSEEKNNSKSDNDSSSTFLAWKLPVTDTTAHDSFMVMKLESKFVDSNSSPDLSAIVSIDELPSVENPANLPYELIDFQFYTSDLLLLLVCRTKSAGNHSVGRSDTNREPVLSWLVMLPVQNVFDCLVEPQRRRQTHASNPLWSSERSPPSSVNQVRLSEAIAQSNVESLPWHAVRLATNGERSIVLVLFEGLSSCRVYLLERLEPDEPETEATKEDPGEQNQMKITTGVEADA</sequence>
<evidence type="ECO:0000259" key="7">
    <source>
        <dbReference type="Pfam" id="PF12894"/>
    </source>
</evidence>
<dbReference type="GO" id="GO:0070979">
    <property type="term" value="P:protein K11-linked ubiquitination"/>
    <property type="evidence" value="ECO:0007669"/>
    <property type="project" value="TreeGrafter"/>
</dbReference>
<dbReference type="PANTHER" id="PTHR13260">
    <property type="entry name" value="ANAPHASE PROMOTING COMPLEX SUBUNIT 4 APC4"/>
    <property type="match status" value="1"/>
</dbReference>
<dbReference type="GO" id="GO:0031145">
    <property type="term" value="P:anaphase-promoting complex-dependent catabolic process"/>
    <property type="evidence" value="ECO:0007669"/>
    <property type="project" value="InterPro"/>
</dbReference>
<feature type="compositionally biased region" description="Basic and acidic residues" evidence="6">
    <location>
        <begin position="819"/>
        <end position="832"/>
    </location>
</feature>
<dbReference type="PANTHER" id="PTHR13260:SF0">
    <property type="entry name" value="ANAPHASE-PROMOTING COMPLEX SUBUNIT 4"/>
    <property type="match status" value="1"/>
</dbReference>
<dbReference type="InterPro" id="IPR001680">
    <property type="entry name" value="WD40_rpt"/>
</dbReference>
<evidence type="ECO:0000256" key="3">
    <source>
        <dbReference type="ARBA" id="ARBA00022776"/>
    </source>
</evidence>
<dbReference type="GO" id="GO:0005680">
    <property type="term" value="C:anaphase-promoting complex"/>
    <property type="evidence" value="ECO:0007669"/>
    <property type="project" value="InterPro"/>
</dbReference>
<evidence type="ECO:0000256" key="6">
    <source>
        <dbReference type="SAM" id="MobiDB-lite"/>
    </source>
</evidence>
<proteinExistence type="predicted"/>
<dbReference type="InterPro" id="IPR015943">
    <property type="entry name" value="WD40/YVTN_repeat-like_dom_sf"/>
</dbReference>
<feature type="domain" description="Anaphase-promoting complex subunit 4-like WD40" evidence="7">
    <location>
        <begin position="46"/>
        <end position="131"/>
    </location>
</feature>
<dbReference type="Pfam" id="PF12894">
    <property type="entry name" value="ANAPC4_WD40"/>
    <property type="match status" value="1"/>
</dbReference>
<protein>
    <recommendedName>
        <fullName evidence="1">Anaphase-promoting complex subunit 4</fullName>
    </recommendedName>
</protein>
<dbReference type="EMBL" id="JXXN02003150">
    <property type="protein sequence ID" value="THD21901.1"/>
    <property type="molecule type" value="Genomic_DNA"/>
</dbReference>
<evidence type="ECO:0000256" key="2">
    <source>
        <dbReference type="ARBA" id="ARBA00022618"/>
    </source>
</evidence>
<dbReference type="Gene3D" id="2.130.10.10">
    <property type="entry name" value="YVTN repeat-like/Quinoprotein amine dehydrogenase"/>
    <property type="match status" value="1"/>
</dbReference>
<dbReference type="InterPro" id="IPR024790">
    <property type="entry name" value="APC4_long_dom"/>
</dbReference>
<keyword evidence="2" id="KW-0132">Cell division</keyword>
<accession>A0A4E0R835</accession>
<evidence type="ECO:0000259" key="8">
    <source>
        <dbReference type="Pfam" id="PF12896"/>
    </source>
</evidence>
<keyword evidence="3" id="KW-0498">Mitosis</keyword>